<evidence type="ECO:0000256" key="18">
    <source>
        <dbReference type="ARBA" id="ARBA00023136"/>
    </source>
</evidence>
<dbReference type="InterPro" id="IPR009056">
    <property type="entry name" value="Cyt_c-like_dom"/>
</dbReference>
<evidence type="ECO:0000256" key="12">
    <source>
        <dbReference type="ARBA" id="ARBA00022781"/>
    </source>
</evidence>
<evidence type="ECO:0000256" key="8">
    <source>
        <dbReference type="ARBA" id="ARBA00022660"/>
    </source>
</evidence>
<evidence type="ECO:0000313" key="25">
    <source>
        <dbReference type="Proteomes" id="UP000000639"/>
    </source>
</evidence>
<feature type="transmembrane region" description="Helical" evidence="22">
    <location>
        <begin position="57"/>
        <end position="76"/>
    </location>
</feature>
<sequence>MSIFWTLWITIITLTVIIGCAVLLRATTKNNTGVEEGQPMPHTYDGIQELNNPLPKWWVGLFWFTIVIALLYSIMFPTYGSNWNGLLNWSSSEQSTLTRQERNELAKTSQSQYQREMNAAEEKYGAVFKQLTYDENGVYKDLTLVAQDSEAIKVGQRLYLQNCSQCHGSDARGSTGFPNLTDNDWLYGGDADTIKLTLMHGRKGAMPAWADILGEQGIKEVTSYVLQLSGRRVDLLEAKAGKERFVVCSACHGADGKGMHAVGAPNLTDTIWLYGGSRKAVEATLRNGRNGVMPAWKDVLGEDKINLISAYVYSLSQQDSQ</sequence>
<dbReference type="PANTHER" id="PTHR33751">
    <property type="entry name" value="CBB3-TYPE CYTOCHROME C OXIDASE SUBUNIT FIXP"/>
    <property type="match status" value="1"/>
</dbReference>
<keyword evidence="16 19" id="KW-0408">Iron</keyword>
<comment type="subunit">
    <text evidence="19">Component of the cbb3-type cytochrome c oxidase.</text>
</comment>
<proteinExistence type="inferred from homology"/>
<evidence type="ECO:0000256" key="9">
    <source>
        <dbReference type="ARBA" id="ARBA00022692"/>
    </source>
</evidence>
<evidence type="ECO:0000256" key="19">
    <source>
        <dbReference type="PIRNR" id="PIRNR000006"/>
    </source>
</evidence>
<evidence type="ECO:0000256" key="14">
    <source>
        <dbReference type="ARBA" id="ARBA00022989"/>
    </source>
</evidence>
<dbReference type="InterPro" id="IPR050597">
    <property type="entry name" value="Cytochrome_c_Oxidase_Subunit"/>
</dbReference>
<keyword evidence="8 19" id="KW-0679">Respiratory chain</keyword>
<keyword evidence="6 19" id="KW-0997">Cell inner membrane</keyword>
<dbReference type="GO" id="GO:0020037">
    <property type="term" value="F:heme binding"/>
    <property type="evidence" value="ECO:0007669"/>
    <property type="project" value="InterPro"/>
</dbReference>
<comment type="similarity">
    <text evidence="3 19">Belongs to the CcoP / FixP family.</text>
</comment>
<keyword evidence="12 19" id="KW-0375">Hydrogen ion transport</keyword>
<dbReference type="Gene3D" id="1.10.760.10">
    <property type="entry name" value="Cytochrome c-like domain"/>
    <property type="match status" value="2"/>
</dbReference>
<keyword evidence="5 19" id="KW-1003">Cell membrane</keyword>
<dbReference type="OrthoDB" id="9811281at2"/>
<evidence type="ECO:0000256" key="16">
    <source>
        <dbReference type="ARBA" id="ARBA00023004"/>
    </source>
</evidence>
<dbReference type="PIRSF" id="PIRSF000006">
    <property type="entry name" value="Cbb3-Cox_fixP"/>
    <property type="match status" value="1"/>
</dbReference>
<dbReference type="Pfam" id="PF14715">
    <property type="entry name" value="FixP_N"/>
    <property type="match status" value="1"/>
</dbReference>
<comment type="function">
    <text evidence="19">C-type cytochrome. Part of the cbb3-type cytochrome c oxidase complex.</text>
</comment>
<evidence type="ECO:0000256" key="10">
    <source>
        <dbReference type="ARBA" id="ARBA00022723"/>
    </source>
</evidence>
<accession>A1STG3</accession>
<evidence type="ECO:0000256" key="15">
    <source>
        <dbReference type="ARBA" id="ARBA00023002"/>
    </source>
</evidence>
<evidence type="ECO:0000256" key="22">
    <source>
        <dbReference type="SAM" id="Phobius"/>
    </source>
</evidence>
<keyword evidence="14 22" id="KW-1133">Transmembrane helix</keyword>
<dbReference type="Pfam" id="PF13442">
    <property type="entry name" value="Cytochrome_CBB3"/>
    <property type="match status" value="2"/>
</dbReference>
<feature type="binding site" description="covalent" evidence="21">
    <location>
        <position position="163"/>
    </location>
    <ligand>
        <name>heme c</name>
        <dbReference type="ChEBI" id="CHEBI:61717"/>
        <label>1</label>
    </ligand>
</feature>
<dbReference type="GO" id="GO:0006119">
    <property type="term" value="P:oxidative phosphorylation"/>
    <property type="evidence" value="ECO:0007669"/>
    <property type="project" value="UniProtKB-UniPathway"/>
</dbReference>
<keyword evidence="17 19" id="KW-0406">Ion transport</keyword>
<comment type="subcellular location">
    <subcellularLocation>
        <location evidence="1 19">Cell inner membrane</location>
    </subcellularLocation>
</comment>
<dbReference type="Proteomes" id="UP000000639">
    <property type="component" value="Chromosome"/>
</dbReference>
<evidence type="ECO:0000313" key="24">
    <source>
        <dbReference type="EMBL" id="ABM02778.1"/>
    </source>
</evidence>
<dbReference type="GO" id="GO:0016491">
    <property type="term" value="F:oxidoreductase activity"/>
    <property type="evidence" value="ECO:0007669"/>
    <property type="project" value="UniProtKB-KW"/>
</dbReference>
<name>A1STG3_PSYIN</name>
<feature type="binding site" description="axial binding residue" evidence="20">
    <location>
        <position position="252"/>
    </location>
    <ligand>
        <name>heme c</name>
        <dbReference type="ChEBI" id="CHEBI:61717"/>
        <label>2</label>
    </ligand>
    <ligandPart>
        <name>Fe</name>
        <dbReference type="ChEBI" id="CHEBI:18248"/>
    </ligandPart>
</feature>
<evidence type="ECO:0000256" key="1">
    <source>
        <dbReference type="ARBA" id="ARBA00004533"/>
    </source>
</evidence>
<comment type="cofactor">
    <cofactor evidence="19 21">
        <name>heme c</name>
        <dbReference type="ChEBI" id="CHEBI:61717"/>
    </cofactor>
    <text evidence="19 21">Binds 2 heme C groups per subunit.</text>
</comment>
<protein>
    <recommendedName>
        <fullName evidence="19">Cbb3-type cytochrome c oxidase subunit</fullName>
    </recommendedName>
</protein>
<dbReference type="UniPathway" id="UPA00705"/>
<dbReference type="InterPro" id="IPR038414">
    <property type="entry name" value="CcoP_N_sf"/>
</dbReference>
<feature type="binding site" description="axial binding residue" evidence="20">
    <location>
        <position position="206"/>
    </location>
    <ligand>
        <name>heme c</name>
        <dbReference type="ChEBI" id="CHEBI:61717"/>
        <label>2</label>
    </ligand>
    <ligandPart>
        <name>Fe</name>
        <dbReference type="ChEBI" id="CHEBI:18248"/>
    </ligandPart>
</feature>
<evidence type="ECO:0000256" key="20">
    <source>
        <dbReference type="PIRSR" id="PIRSR000006-1"/>
    </source>
</evidence>
<keyword evidence="15 19" id="KW-0560">Oxidoreductase</keyword>
<keyword evidence="10 19" id="KW-0479">Metal-binding</keyword>
<dbReference type="InterPro" id="IPR032858">
    <property type="entry name" value="CcoP_N"/>
</dbReference>
<dbReference type="Gene3D" id="6.10.280.130">
    <property type="match status" value="1"/>
</dbReference>
<keyword evidence="13 19" id="KW-0249">Electron transport</keyword>
<dbReference type="PROSITE" id="PS51007">
    <property type="entry name" value="CYTC"/>
    <property type="match status" value="2"/>
</dbReference>
<dbReference type="PANTHER" id="PTHR33751:SF1">
    <property type="entry name" value="CBB3-TYPE CYTOCHROME C OXIDASE SUBUNIT FIXP"/>
    <property type="match status" value="1"/>
</dbReference>
<keyword evidence="7 19" id="KW-0349">Heme</keyword>
<evidence type="ECO:0000256" key="2">
    <source>
        <dbReference type="ARBA" id="ARBA00004673"/>
    </source>
</evidence>
<feature type="binding site" description="axial binding residue" evidence="20">
    <location>
        <position position="293"/>
    </location>
    <ligand>
        <name>heme c</name>
        <dbReference type="ChEBI" id="CHEBI:61717"/>
        <label>1</label>
    </ligand>
    <ligandPart>
        <name>Fe</name>
        <dbReference type="ChEBI" id="CHEBI:18248"/>
    </ligandPart>
</feature>
<dbReference type="SUPFAM" id="SSF46626">
    <property type="entry name" value="Cytochrome c"/>
    <property type="match status" value="2"/>
</dbReference>
<organism evidence="24 25">
    <name type="scientific">Psychromonas ingrahamii (strain DSM 17664 / CCUG 51855 / 37)</name>
    <dbReference type="NCBI Taxonomy" id="357804"/>
    <lineage>
        <taxon>Bacteria</taxon>
        <taxon>Pseudomonadati</taxon>
        <taxon>Pseudomonadota</taxon>
        <taxon>Gammaproteobacteria</taxon>
        <taxon>Alteromonadales</taxon>
        <taxon>Psychromonadaceae</taxon>
        <taxon>Psychromonas</taxon>
    </lineage>
</organism>
<keyword evidence="25" id="KW-1185">Reference proteome</keyword>
<feature type="binding site" description="covalent" evidence="21">
    <location>
        <position position="166"/>
    </location>
    <ligand>
        <name>heme c</name>
        <dbReference type="ChEBI" id="CHEBI:61717"/>
        <label>1</label>
    </ligand>
</feature>
<reference evidence="24 25" key="1">
    <citation type="submission" date="2007-01" db="EMBL/GenBank/DDBJ databases">
        <title>Complete sequence of Psychromonas ingrahamii 37.</title>
        <authorList>
            <consortium name="US DOE Joint Genome Institute"/>
            <person name="Copeland A."/>
            <person name="Lucas S."/>
            <person name="Lapidus A."/>
            <person name="Barry K."/>
            <person name="Detter J.C."/>
            <person name="Glavina del Rio T."/>
            <person name="Hammon N."/>
            <person name="Israni S."/>
            <person name="Dalin E."/>
            <person name="Tice H."/>
            <person name="Pitluck S."/>
            <person name="Thompson L.S."/>
            <person name="Brettin T."/>
            <person name="Bruce D."/>
            <person name="Han C."/>
            <person name="Tapia R."/>
            <person name="Schmutz J."/>
            <person name="Larimer F."/>
            <person name="Land M."/>
            <person name="Hauser L."/>
            <person name="Kyrpides N."/>
            <person name="Ivanova N."/>
            <person name="Staley J."/>
            <person name="Richardson P."/>
        </authorList>
    </citation>
    <scope>NUCLEOTIDE SEQUENCE [LARGE SCALE GENOMIC DNA]</scope>
    <source>
        <strain evidence="24 25">37</strain>
    </source>
</reference>
<dbReference type="GO" id="GO:0005886">
    <property type="term" value="C:plasma membrane"/>
    <property type="evidence" value="ECO:0007669"/>
    <property type="project" value="UniProtKB-SubCell"/>
</dbReference>
<dbReference type="PRINTS" id="PR00605">
    <property type="entry name" value="CYTCHROMECIC"/>
</dbReference>
<evidence type="ECO:0000256" key="11">
    <source>
        <dbReference type="ARBA" id="ARBA00022737"/>
    </source>
</evidence>
<keyword evidence="4 19" id="KW-0813">Transport</keyword>
<feature type="transmembrane region" description="Helical" evidence="22">
    <location>
        <begin position="6"/>
        <end position="24"/>
    </location>
</feature>
<dbReference type="STRING" id="357804.Ping_0936"/>
<dbReference type="InterPro" id="IPR036909">
    <property type="entry name" value="Cyt_c-like_dom_sf"/>
</dbReference>
<gene>
    <name evidence="24" type="ordered locus">Ping_0936</name>
</gene>
<evidence type="ECO:0000256" key="13">
    <source>
        <dbReference type="ARBA" id="ARBA00022982"/>
    </source>
</evidence>
<feature type="domain" description="Cytochrome c" evidence="23">
    <location>
        <begin position="150"/>
        <end position="229"/>
    </location>
</feature>
<dbReference type="InterPro" id="IPR004678">
    <property type="entry name" value="Cyt_c_oxidase_cbb3_su3"/>
</dbReference>
<evidence type="ECO:0000259" key="23">
    <source>
        <dbReference type="PROSITE" id="PS51007"/>
    </source>
</evidence>
<dbReference type="HOGENOM" id="CLU_047545_2_0_6"/>
<evidence type="ECO:0000256" key="7">
    <source>
        <dbReference type="ARBA" id="ARBA00022617"/>
    </source>
</evidence>
<dbReference type="GO" id="GO:0005506">
    <property type="term" value="F:iron ion binding"/>
    <property type="evidence" value="ECO:0007669"/>
    <property type="project" value="InterPro"/>
</dbReference>
<evidence type="ECO:0000256" key="5">
    <source>
        <dbReference type="ARBA" id="ARBA00022475"/>
    </source>
</evidence>
<dbReference type="InterPro" id="IPR008168">
    <property type="entry name" value="Cyt_C_IC"/>
</dbReference>
<dbReference type="RefSeq" id="WP_011769341.1">
    <property type="nucleotide sequence ID" value="NC_008709.1"/>
</dbReference>
<dbReference type="AlphaFoldDB" id="A1STG3"/>
<comment type="pathway">
    <text evidence="2 19">Energy metabolism; oxidative phosphorylation.</text>
</comment>
<evidence type="ECO:0000256" key="6">
    <source>
        <dbReference type="ARBA" id="ARBA00022519"/>
    </source>
</evidence>
<dbReference type="GO" id="GO:1902600">
    <property type="term" value="P:proton transmembrane transport"/>
    <property type="evidence" value="ECO:0007669"/>
    <property type="project" value="UniProtKB-KW"/>
</dbReference>
<dbReference type="eggNOG" id="COG2010">
    <property type="taxonomic scope" value="Bacteria"/>
</dbReference>
<dbReference type="EMBL" id="CP000510">
    <property type="protein sequence ID" value="ABM02778.1"/>
    <property type="molecule type" value="Genomic_DNA"/>
</dbReference>
<feature type="binding site" description="covalent" evidence="21">
    <location>
        <position position="248"/>
    </location>
    <ligand>
        <name>heme c</name>
        <dbReference type="ChEBI" id="CHEBI:61717"/>
        <label>2</label>
    </ligand>
</feature>
<evidence type="ECO:0000256" key="21">
    <source>
        <dbReference type="PIRSR" id="PIRSR000006-2"/>
    </source>
</evidence>
<evidence type="ECO:0000256" key="17">
    <source>
        <dbReference type="ARBA" id="ARBA00023065"/>
    </source>
</evidence>
<keyword evidence="11" id="KW-0677">Repeat</keyword>
<feature type="domain" description="Cytochrome c" evidence="23">
    <location>
        <begin position="236"/>
        <end position="316"/>
    </location>
</feature>
<feature type="binding site" description="axial binding residue" evidence="20">
    <location>
        <position position="167"/>
    </location>
    <ligand>
        <name>heme c</name>
        <dbReference type="ChEBI" id="CHEBI:61717"/>
        <label>1</label>
    </ligand>
    <ligandPart>
        <name>Fe</name>
        <dbReference type="ChEBI" id="CHEBI:18248"/>
    </ligandPart>
</feature>
<dbReference type="NCBIfam" id="TIGR00782">
    <property type="entry name" value="ccoP"/>
    <property type="match status" value="1"/>
</dbReference>
<evidence type="ECO:0000256" key="4">
    <source>
        <dbReference type="ARBA" id="ARBA00022448"/>
    </source>
</evidence>
<feature type="binding site" description="covalent" evidence="21">
    <location>
        <position position="251"/>
    </location>
    <ligand>
        <name>heme c</name>
        <dbReference type="ChEBI" id="CHEBI:61717"/>
        <label>2</label>
    </ligand>
</feature>
<keyword evidence="9 22" id="KW-0812">Transmembrane</keyword>
<dbReference type="KEGG" id="pin:Ping_0936"/>
<dbReference type="GO" id="GO:0009055">
    <property type="term" value="F:electron transfer activity"/>
    <property type="evidence" value="ECO:0007669"/>
    <property type="project" value="InterPro"/>
</dbReference>
<keyword evidence="18 19" id="KW-0472">Membrane</keyword>
<evidence type="ECO:0000256" key="3">
    <source>
        <dbReference type="ARBA" id="ARBA00006113"/>
    </source>
</evidence>